<keyword evidence="7" id="KW-0927">Auxin signaling pathway</keyword>
<dbReference type="PANTHER" id="PTHR31752:SF18">
    <property type="entry name" value="AUXIN EFFLUX CARRIER COMPONENT 1"/>
    <property type="match status" value="1"/>
</dbReference>
<reference evidence="10 11" key="1">
    <citation type="submission" date="2024-03" db="EMBL/GenBank/DDBJ databases">
        <authorList>
            <consortium name="ELIXIR-Norway"/>
            <consortium name="Elixir Norway"/>
        </authorList>
    </citation>
    <scope>NUCLEOTIDE SEQUENCE [LARGE SCALE GENOMIC DNA]</scope>
</reference>
<evidence type="ECO:0000313" key="10">
    <source>
        <dbReference type="EMBL" id="CAK9857834.1"/>
    </source>
</evidence>
<dbReference type="InterPro" id="IPR051107">
    <property type="entry name" value="Auxin_Efflux_Carrier"/>
</dbReference>
<evidence type="ECO:0000256" key="8">
    <source>
        <dbReference type="SAM" id="MobiDB-lite"/>
    </source>
</evidence>
<feature type="transmembrane region" description="Helical" evidence="9">
    <location>
        <begin position="289"/>
        <end position="313"/>
    </location>
</feature>
<feature type="transmembrane region" description="Helical" evidence="9">
    <location>
        <begin position="264"/>
        <end position="282"/>
    </location>
</feature>
<gene>
    <name evidence="10" type="ORF">CSSPJE1EN2_LOCUS829</name>
</gene>
<feature type="transmembrane region" description="Helical" evidence="9">
    <location>
        <begin position="171"/>
        <end position="191"/>
    </location>
</feature>
<evidence type="ECO:0000256" key="9">
    <source>
        <dbReference type="SAM" id="Phobius"/>
    </source>
</evidence>
<evidence type="ECO:0000256" key="3">
    <source>
        <dbReference type="ARBA" id="ARBA00022448"/>
    </source>
</evidence>
<comment type="similarity">
    <text evidence="2">Belongs to the auxin efflux carrier (TC 2.A.69.1) family.</text>
</comment>
<accession>A0ABP1A5S6</accession>
<feature type="region of interest" description="Disordered" evidence="8">
    <location>
        <begin position="99"/>
        <end position="126"/>
    </location>
</feature>
<evidence type="ECO:0008006" key="12">
    <source>
        <dbReference type="Google" id="ProtNLM"/>
    </source>
</evidence>
<keyword evidence="3" id="KW-0813">Transport</keyword>
<keyword evidence="4 9" id="KW-0812">Transmembrane</keyword>
<dbReference type="InterPro" id="IPR004776">
    <property type="entry name" value="Mem_transp_PIN-like"/>
</dbReference>
<feature type="transmembrane region" description="Helical" evidence="9">
    <location>
        <begin position="203"/>
        <end position="227"/>
    </location>
</feature>
<evidence type="ECO:0000256" key="5">
    <source>
        <dbReference type="ARBA" id="ARBA00022989"/>
    </source>
</evidence>
<keyword evidence="6 9" id="KW-0472">Membrane</keyword>
<keyword evidence="11" id="KW-1185">Reference proteome</keyword>
<protein>
    <recommendedName>
        <fullName evidence="12">PIN-like protein</fullName>
    </recommendedName>
</protein>
<evidence type="ECO:0000313" key="11">
    <source>
        <dbReference type="Proteomes" id="UP001497522"/>
    </source>
</evidence>
<proteinExistence type="inferred from homology"/>
<evidence type="ECO:0000256" key="4">
    <source>
        <dbReference type="ARBA" id="ARBA00022692"/>
    </source>
</evidence>
<name>A0ABP1A5S6_9BRYO</name>
<comment type="subcellular location">
    <subcellularLocation>
        <location evidence="1">Membrane</location>
        <topology evidence="1">Multi-pass membrane protein</topology>
    </subcellularLocation>
</comment>
<sequence>MQIFNVSCCSIRLVSRDNSCATSDATESCSPPSSEIASAAGPAAATAAFATKPELDLSQGLLATKKEIVVHDHVSKQTFINITTMQQAQKEAEEAAVTHHVGRDSTESSSTSTTVRHHHDQFESTTTCKLQEDVQQVKRAGTSPDQAQLVGRFSMLHHVLKRVLFRLLRQPILYGSVLGFTYSLLASRWGFNMPRIVESSLQILTNMTLGACMFILGVFMASQPSLLPCGLWKTTGGMVIRFGVAPAIMAIASVAVGIRGNSLRFAITQAAFPQGIMTFVLAKEYNMHANIFATAVSFHTLIFLPFVLLYYVLLGTL</sequence>
<organism evidence="10 11">
    <name type="scientific">Sphagnum jensenii</name>
    <dbReference type="NCBI Taxonomy" id="128206"/>
    <lineage>
        <taxon>Eukaryota</taxon>
        <taxon>Viridiplantae</taxon>
        <taxon>Streptophyta</taxon>
        <taxon>Embryophyta</taxon>
        <taxon>Bryophyta</taxon>
        <taxon>Sphagnophytina</taxon>
        <taxon>Sphagnopsida</taxon>
        <taxon>Sphagnales</taxon>
        <taxon>Sphagnaceae</taxon>
        <taxon>Sphagnum</taxon>
    </lineage>
</organism>
<dbReference type="Pfam" id="PF03547">
    <property type="entry name" value="Mem_trans"/>
    <property type="match status" value="1"/>
</dbReference>
<evidence type="ECO:0000256" key="2">
    <source>
        <dbReference type="ARBA" id="ARBA00009177"/>
    </source>
</evidence>
<dbReference type="EMBL" id="OZ023702">
    <property type="protein sequence ID" value="CAK9857834.1"/>
    <property type="molecule type" value="Genomic_DNA"/>
</dbReference>
<dbReference type="PANTHER" id="PTHR31752">
    <property type="entry name" value="AUXIN EFFLUX CARRIER COMPONENT 1B-RELATED"/>
    <property type="match status" value="1"/>
</dbReference>
<evidence type="ECO:0000256" key="7">
    <source>
        <dbReference type="ARBA" id="ARBA00023294"/>
    </source>
</evidence>
<dbReference type="Proteomes" id="UP001497522">
    <property type="component" value="Chromosome 1"/>
</dbReference>
<feature type="transmembrane region" description="Helical" evidence="9">
    <location>
        <begin position="239"/>
        <end position="258"/>
    </location>
</feature>
<keyword evidence="5 9" id="KW-1133">Transmembrane helix</keyword>
<evidence type="ECO:0000256" key="6">
    <source>
        <dbReference type="ARBA" id="ARBA00023136"/>
    </source>
</evidence>
<evidence type="ECO:0000256" key="1">
    <source>
        <dbReference type="ARBA" id="ARBA00004141"/>
    </source>
</evidence>